<feature type="non-terminal residue" evidence="2">
    <location>
        <position position="1"/>
    </location>
</feature>
<organism evidence="2">
    <name type="scientific">Trepomonas sp. PC1</name>
    <dbReference type="NCBI Taxonomy" id="1076344"/>
    <lineage>
        <taxon>Eukaryota</taxon>
        <taxon>Metamonada</taxon>
        <taxon>Diplomonadida</taxon>
        <taxon>Hexamitidae</taxon>
        <taxon>Hexamitinae</taxon>
        <taxon>Trepomonas</taxon>
    </lineage>
</organism>
<protein>
    <submittedName>
        <fullName evidence="2">Uncharacterized protein</fullName>
    </submittedName>
</protein>
<feature type="transmembrane region" description="Helical" evidence="1">
    <location>
        <begin position="396"/>
        <end position="417"/>
    </location>
</feature>
<feature type="non-terminal residue" evidence="2">
    <location>
        <position position="418"/>
    </location>
</feature>
<feature type="transmembrane region" description="Helical" evidence="1">
    <location>
        <begin position="309"/>
        <end position="333"/>
    </location>
</feature>
<evidence type="ECO:0000313" key="2">
    <source>
        <dbReference type="EMBL" id="JAP89418.1"/>
    </source>
</evidence>
<proteinExistence type="predicted"/>
<feature type="transmembrane region" description="Helical" evidence="1">
    <location>
        <begin position="140"/>
        <end position="161"/>
    </location>
</feature>
<dbReference type="EMBL" id="GDID01007188">
    <property type="protein sequence ID" value="JAP89418.1"/>
    <property type="molecule type" value="Transcribed_RNA"/>
</dbReference>
<keyword evidence="1" id="KW-0812">Transmembrane</keyword>
<keyword evidence="1" id="KW-0472">Membrane</keyword>
<name>A0A146JZ16_9EUKA</name>
<dbReference type="AlphaFoldDB" id="A0A146JZ16"/>
<gene>
    <name evidence="2" type="ORF">TPC1_31087</name>
</gene>
<feature type="transmembrane region" description="Helical" evidence="1">
    <location>
        <begin position="12"/>
        <end position="36"/>
    </location>
</feature>
<keyword evidence="1" id="KW-1133">Transmembrane helix</keyword>
<evidence type="ECO:0000256" key="1">
    <source>
        <dbReference type="SAM" id="Phobius"/>
    </source>
</evidence>
<sequence>RYSLEALSPFCFLLAYQFVQISLFHNFLYFTALQFINELCVFVFQFKNGDSEPVDHFHHILLVQLLDSLVLQVQIVFECFYDLFQLLILVFLIVCQIGEFFNFCLLFVFVFLCFSIQLLLELVLCEVSLGFEFFDQFQALLSFIFLFSQKSLQVYFFVVFVKAFQAENFLFCLFALLEQLFQLCFGLIRRFQFQFHFLIRLQKLGKLLFQLAIRVRQVDLLLLQLLSLGDCVLQLQRCSYVLLRQRLNFAVLLGLKLKVVSFLLAKLFQQSLLQLPRLGLLLGQLELQVFYHLVVVIPLDRHLVLQNRVLVVLVGYYLLKLVFGNHGLLSLLCQQFLLLRNDKQYMLLRKIHLSCLVLQLFFDIGKFILKLYHFLKVTLIFVLQLLILIQTLNQILFIRVQFMLQLFIFLLLMHQSLL</sequence>
<feature type="transmembrane region" description="Helical" evidence="1">
    <location>
        <begin position="100"/>
        <end position="120"/>
    </location>
</feature>
<feature type="transmembrane region" description="Helical" evidence="1">
    <location>
        <begin position="71"/>
        <end position="93"/>
    </location>
</feature>
<feature type="transmembrane region" description="Helical" evidence="1">
    <location>
        <begin position="371"/>
        <end position="389"/>
    </location>
</feature>
<reference evidence="2" key="1">
    <citation type="submission" date="2015-07" db="EMBL/GenBank/DDBJ databases">
        <title>Adaptation to a free-living lifestyle via gene acquisitions in the diplomonad Trepomonas sp. PC1.</title>
        <authorList>
            <person name="Xu F."/>
            <person name="Jerlstrom-Hultqvist J."/>
            <person name="Kolisko M."/>
            <person name="Simpson A.G.B."/>
            <person name="Roger A.J."/>
            <person name="Svard S.G."/>
            <person name="Andersson J.O."/>
        </authorList>
    </citation>
    <scope>NUCLEOTIDE SEQUENCE</scope>
    <source>
        <strain evidence="2">PC1</strain>
    </source>
</reference>
<accession>A0A146JZ16</accession>